<name>A0ABT2YM80_9BURK</name>
<dbReference type="PANTHER" id="PTHR35936:SF25">
    <property type="entry name" value="ABC TRANSPORTER SUBSTRATE-BINDING PROTEIN"/>
    <property type="match status" value="1"/>
</dbReference>
<evidence type="ECO:0000256" key="1">
    <source>
        <dbReference type="ARBA" id="ARBA00022729"/>
    </source>
</evidence>
<evidence type="ECO:0000313" key="5">
    <source>
        <dbReference type="Proteomes" id="UP001209701"/>
    </source>
</evidence>
<comment type="caution">
    <text evidence="4">The sequence shown here is derived from an EMBL/GenBank/DDBJ whole genome shotgun (WGS) entry which is preliminary data.</text>
</comment>
<dbReference type="Pfam" id="PF00497">
    <property type="entry name" value="SBP_bac_3"/>
    <property type="match status" value="1"/>
</dbReference>
<evidence type="ECO:0000313" key="4">
    <source>
        <dbReference type="EMBL" id="MCV2371178.1"/>
    </source>
</evidence>
<dbReference type="PANTHER" id="PTHR35936">
    <property type="entry name" value="MEMBRANE-BOUND LYTIC MUREIN TRANSGLYCOSYLASE F"/>
    <property type="match status" value="1"/>
</dbReference>
<accession>A0ABT2YM80</accession>
<feature type="signal peptide" evidence="2">
    <location>
        <begin position="1"/>
        <end position="32"/>
    </location>
</feature>
<dbReference type="Proteomes" id="UP001209701">
    <property type="component" value="Unassembled WGS sequence"/>
</dbReference>
<dbReference type="Gene3D" id="3.40.190.10">
    <property type="entry name" value="Periplasmic binding protein-like II"/>
    <property type="match status" value="2"/>
</dbReference>
<dbReference type="EMBL" id="JAJIRN010000012">
    <property type="protein sequence ID" value="MCV2371178.1"/>
    <property type="molecule type" value="Genomic_DNA"/>
</dbReference>
<dbReference type="InterPro" id="IPR001638">
    <property type="entry name" value="Solute-binding_3/MltF_N"/>
</dbReference>
<organism evidence="4 5">
    <name type="scientific">Roseateles oligotrophus</name>
    <dbReference type="NCBI Taxonomy" id="1769250"/>
    <lineage>
        <taxon>Bacteria</taxon>
        <taxon>Pseudomonadati</taxon>
        <taxon>Pseudomonadota</taxon>
        <taxon>Betaproteobacteria</taxon>
        <taxon>Burkholderiales</taxon>
        <taxon>Sphaerotilaceae</taxon>
        <taxon>Roseateles</taxon>
    </lineage>
</organism>
<reference evidence="4 5" key="1">
    <citation type="submission" date="2021-11" db="EMBL/GenBank/DDBJ databases">
        <authorList>
            <person name="Liang Q."/>
            <person name="Mou H."/>
            <person name="Liu Z."/>
        </authorList>
    </citation>
    <scope>NUCLEOTIDE SEQUENCE [LARGE SCALE GENOMIC DNA]</scope>
    <source>
        <strain evidence="4 5">CHU3</strain>
    </source>
</reference>
<gene>
    <name evidence="4" type="ORF">LNV07_24070</name>
</gene>
<feature type="domain" description="Solute-binding protein family 3/N-terminal" evidence="3">
    <location>
        <begin position="40"/>
        <end position="256"/>
    </location>
</feature>
<sequence>MKPTLAPYNSIRKTLWHLVCWFLLLLPASAFARELKFVGPDQPPYFWLADGRPTGAFVQALDLACARLGHTCGYEVRPMARAWAEVKAGYFDGVVGLSFNKDRADFLFNPAPIFPANVVYLRVAGKNKALRSEAELNGVMIGVVRGSTSARKLRERQARIEQLKISEETNVETLVKLLKLDRFGADGAIFGIGPSFVFEARRQGVALEPILVADINHLGVAFSRKALDDAEVDAFNVEFKAMAKSGAIRRISAQYGLLDTPRDSAR</sequence>
<keyword evidence="5" id="KW-1185">Reference proteome</keyword>
<evidence type="ECO:0000259" key="3">
    <source>
        <dbReference type="Pfam" id="PF00497"/>
    </source>
</evidence>
<proteinExistence type="predicted"/>
<evidence type="ECO:0000256" key="2">
    <source>
        <dbReference type="SAM" id="SignalP"/>
    </source>
</evidence>
<feature type="chain" id="PRO_5047136522" evidence="2">
    <location>
        <begin position="33"/>
        <end position="266"/>
    </location>
</feature>
<keyword evidence="1 2" id="KW-0732">Signal</keyword>
<protein>
    <submittedName>
        <fullName evidence="4">Transporter substrate-binding domain-containing protein</fullName>
    </submittedName>
</protein>
<dbReference type="SUPFAM" id="SSF53850">
    <property type="entry name" value="Periplasmic binding protein-like II"/>
    <property type="match status" value="1"/>
</dbReference>
<dbReference type="RefSeq" id="WP_263573754.1">
    <property type="nucleotide sequence ID" value="NZ_JAJIRN010000012.1"/>
</dbReference>